<accession>A0A9N9XK11</accession>
<dbReference type="GO" id="GO:0016491">
    <property type="term" value="F:oxidoreductase activity"/>
    <property type="evidence" value="ECO:0007669"/>
    <property type="project" value="UniProtKB-KW"/>
</dbReference>
<dbReference type="OrthoDB" id="416253at2759"/>
<comment type="similarity">
    <text evidence="1">Belongs to the aldo/keto reductase family.</text>
</comment>
<dbReference type="PIRSF" id="PIRSF000097">
    <property type="entry name" value="AKR"/>
    <property type="match status" value="1"/>
</dbReference>
<dbReference type="FunFam" id="3.20.20.100:FF:000006">
    <property type="entry name" value="Aldo-keto reductase family 1 member A1"/>
    <property type="match status" value="1"/>
</dbReference>
<feature type="active site" description="Proton donor" evidence="4">
    <location>
        <position position="74"/>
    </location>
</feature>
<organism evidence="8 9">
    <name type="scientific">Phyllotreta striolata</name>
    <name type="common">Striped flea beetle</name>
    <name type="synonym">Crioceris striolata</name>
    <dbReference type="NCBI Taxonomy" id="444603"/>
    <lineage>
        <taxon>Eukaryota</taxon>
        <taxon>Metazoa</taxon>
        <taxon>Ecdysozoa</taxon>
        <taxon>Arthropoda</taxon>
        <taxon>Hexapoda</taxon>
        <taxon>Insecta</taxon>
        <taxon>Pterygota</taxon>
        <taxon>Neoptera</taxon>
        <taxon>Endopterygota</taxon>
        <taxon>Coleoptera</taxon>
        <taxon>Polyphaga</taxon>
        <taxon>Cucujiformia</taxon>
        <taxon>Chrysomeloidea</taxon>
        <taxon>Chrysomelidae</taxon>
        <taxon>Galerucinae</taxon>
        <taxon>Alticini</taxon>
        <taxon>Phyllotreta</taxon>
    </lineage>
</organism>
<keyword evidence="9" id="KW-1185">Reference proteome</keyword>
<evidence type="ECO:0000256" key="6">
    <source>
        <dbReference type="PIRSR" id="PIRSR000097-3"/>
    </source>
</evidence>
<protein>
    <recommendedName>
        <fullName evidence="7">NADP-dependent oxidoreductase domain-containing protein</fullName>
    </recommendedName>
</protein>
<keyword evidence="3" id="KW-0560">Oxidoreductase</keyword>
<name>A0A9N9XK11_PHYSR</name>
<evidence type="ECO:0000259" key="7">
    <source>
        <dbReference type="Pfam" id="PF00248"/>
    </source>
</evidence>
<evidence type="ECO:0000256" key="3">
    <source>
        <dbReference type="ARBA" id="ARBA00023002"/>
    </source>
</evidence>
<evidence type="ECO:0000256" key="4">
    <source>
        <dbReference type="PIRSR" id="PIRSR000097-1"/>
    </source>
</evidence>
<dbReference type="Proteomes" id="UP001153712">
    <property type="component" value="Chromosome 12"/>
</dbReference>
<dbReference type="InterPro" id="IPR018170">
    <property type="entry name" value="Aldo/ket_reductase_CS"/>
</dbReference>
<proteinExistence type="inferred from homology"/>
<feature type="site" description="Lowers pKa of active site Tyr" evidence="6">
    <location>
        <position position="103"/>
    </location>
</feature>
<dbReference type="Pfam" id="PF00248">
    <property type="entry name" value="Aldo_ket_red"/>
    <property type="match status" value="1"/>
</dbReference>
<dbReference type="Gene3D" id="3.20.20.100">
    <property type="entry name" value="NADP-dependent oxidoreductase domain"/>
    <property type="match status" value="1"/>
</dbReference>
<evidence type="ECO:0000256" key="1">
    <source>
        <dbReference type="ARBA" id="ARBA00007905"/>
    </source>
</evidence>
<keyword evidence="2" id="KW-0521">NADP</keyword>
<evidence type="ECO:0000313" key="8">
    <source>
        <dbReference type="EMBL" id="CAG9856884.1"/>
    </source>
</evidence>
<dbReference type="PANTHER" id="PTHR11732">
    <property type="entry name" value="ALDO/KETO REDUCTASE"/>
    <property type="match status" value="1"/>
</dbReference>
<dbReference type="AlphaFoldDB" id="A0A9N9XK11"/>
<dbReference type="PROSITE" id="PS00063">
    <property type="entry name" value="ALDOKETO_REDUCTASE_3"/>
    <property type="match status" value="1"/>
</dbReference>
<dbReference type="InterPro" id="IPR020471">
    <property type="entry name" value="AKR"/>
</dbReference>
<dbReference type="InterPro" id="IPR023210">
    <property type="entry name" value="NADP_OxRdtase_dom"/>
</dbReference>
<evidence type="ECO:0000256" key="5">
    <source>
        <dbReference type="PIRSR" id="PIRSR000097-2"/>
    </source>
</evidence>
<feature type="binding site" evidence="5">
    <location>
        <position position="136"/>
    </location>
    <ligand>
        <name>substrate</name>
    </ligand>
</feature>
<evidence type="ECO:0000256" key="2">
    <source>
        <dbReference type="ARBA" id="ARBA00022857"/>
    </source>
</evidence>
<dbReference type="EMBL" id="OU900105">
    <property type="protein sequence ID" value="CAG9856884.1"/>
    <property type="molecule type" value="Genomic_DNA"/>
</dbReference>
<reference evidence="8" key="1">
    <citation type="submission" date="2022-01" db="EMBL/GenBank/DDBJ databases">
        <authorList>
            <person name="King R."/>
        </authorList>
    </citation>
    <scope>NUCLEOTIDE SEQUENCE</scope>
</reference>
<feature type="domain" description="NADP-dependent oxidoreductase" evidence="7">
    <location>
        <begin position="40"/>
        <end position="315"/>
    </location>
</feature>
<dbReference type="SUPFAM" id="SSF51430">
    <property type="entry name" value="NAD(P)-linked oxidoreductase"/>
    <property type="match status" value="1"/>
</dbReference>
<dbReference type="PROSITE" id="PS00798">
    <property type="entry name" value="ALDOKETO_REDUCTASE_1"/>
    <property type="match status" value="1"/>
</dbReference>
<gene>
    <name evidence="8" type="ORF">PHYEVI_LOCUS3297</name>
</gene>
<dbReference type="PROSITE" id="PS00062">
    <property type="entry name" value="ALDOKETO_REDUCTASE_2"/>
    <property type="match status" value="1"/>
</dbReference>
<dbReference type="InterPro" id="IPR036812">
    <property type="entry name" value="NAD(P)_OxRdtase_dom_sf"/>
</dbReference>
<evidence type="ECO:0000313" key="9">
    <source>
        <dbReference type="Proteomes" id="UP001153712"/>
    </source>
</evidence>
<sequence>MREGVTKMNTFLSAGLLVFLFNATWGMEYRNNGGYKIPALGLGTYTVTNETELTSALDEALRIGYRHIDTASRYKNEHIVGKVLNEWISSGKVKREDLFVTTKLASADVFPDRVENALKSSLLKLRLDYVDLYLIHFPVATGVENGADVAYPTDLVGVWRKMEEQVEAGRAKTIGVSNFNITQISRIKKIAKIQPANVQVEMHLYFQQKELRNFANENNLTVVAYSPLGTPGVNKYFLSKNITQVKLPDILHDEVVDKIAQKHKKTNAQIALRFIIQSGLVAIPKSTNPKRLRENIDIFDFSLDDEDMQKLADLDKGKKAKIFTMQYIAPNIVENSEYPFHDNI</sequence>
<dbReference type="PRINTS" id="PR00069">
    <property type="entry name" value="ALDKETRDTASE"/>
</dbReference>